<organism evidence="2 3">
    <name type="scientific">Botryotinia convoluta</name>
    <dbReference type="NCBI Taxonomy" id="54673"/>
    <lineage>
        <taxon>Eukaryota</taxon>
        <taxon>Fungi</taxon>
        <taxon>Dikarya</taxon>
        <taxon>Ascomycota</taxon>
        <taxon>Pezizomycotina</taxon>
        <taxon>Leotiomycetes</taxon>
        <taxon>Helotiales</taxon>
        <taxon>Sclerotiniaceae</taxon>
        <taxon>Botryotinia</taxon>
    </lineage>
</organism>
<keyword evidence="3" id="KW-1185">Reference proteome</keyword>
<dbReference type="OrthoDB" id="3546495at2759"/>
<proteinExistence type="predicted"/>
<name>A0A4Z1I1J1_9HELO</name>
<feature type="region of interest" description="Disordered" evidence="1">
    <location>
        <begin position="100"/>
        <end position="125"/>
    </location>
</feature>
<dbReference type="EMBL" id="PQXN01000093">
    <property type="protein sequence ID" value="TGO55341.1"/>
    <property type="molecule type" value="Genomic_DNA"/>
</dbReference>
<sequence length="136" mass="15419">MLWPLTKQPFTTLTPSKCISKRTFTIKSQPSSHTPSITTIPSRTLTLKTLRPALFFPAHISNHAFTRTFKVYCLYPQLPVATNTALAYFSFPRLAIRRRDSREKGENEAEHVVGAGDREGKKEEKMGKLKLDITVI</sequence>
<accession>A0A4Z1I1J1</accession>
<dbReference type="AlphaFoldDB" id="A0A4Z1I1J1"/>
<evidence type="ECO:0000256" key="1">
    <source>
        <dbReference type="SAM" id="MobiDB-lite"/>
    </source>
</evidence>
<evidence type="ECO:0000313" key="2">
    <source>
        <dbReference type="EMBL" id="TGO55341.1"/>
    </source>
</evidence>
<protein>
    <submittedName>
        <fullName evidence="2">Uncharacterized protein</fullName>
    </submittedName>
</protein>
<dbReference type="Proteomes" id="UP000297527">
    <property type="component" value="Unassembled WGS sequence"/>
</dbReference>
<evidence type="ECO:0000313" key="3">
    <source>
        <dbReference type="Proteomes" id="UP000297527"/>
    </source>
</evidence>
<reference evidence="2 3" key="1">
    <citation type="submission" date="2017-12" db="EMBL/GenBank/DDBJ databases">
        <title>Comparative genomics of Botrytis spp.</title>
        <authorList>
            <person name="Valero-Jimenez C.A."/>
            <person name="Tapia P."/>
            <person name="Veloso J."/>
            <person name="Silva-Moreno E."/>
            <person name="Staats M."/>
            <person name="Valdes J.H."/>
            <person name="Van Kan J.A.L."/>
        </authorList>
    </citation>
    <scope>NUCLEOTIDE SEQUENCE [LARGE SCALE GENOMIC DNA]</scope>
    <source>
        <strain evidence="2 3">MUCL11595</strain>
    </source>
</reference>
<comment type="caution">
    <text evidence="2">The sequence shown here is derived from an EMBL/GenBank/DDBJ whole genome shotgun (WGS) entry which is preliminary data.</text>
</comment>
<gene>
    <name evidence="2" type="ORF">BCON_0093g00130</name>
</gene>